<dbReference type="InterPro" id="IPR007346">
    <property type="entry name" value="Endonuclease-I"/>
</dbReference>
<feature type="region of interest" description="Disordered" evidence="3">
    <location>
        <begin position="138"/>
        <end position="168"/>
    </location>
</feature>
<feature type="region of interest" description="Disordered" evidence="3">
    <location>
        <begin position="256"/>
        <end position="284"/>
    </location>
</feature>
<keyword evidence="2" id="KW-0378">Hydrolase</keyword>
<dbReference type="Pfam" id="PF00545">
    <property type="entry name" value="Ribonuclease"/>
    <property type="match status" value="1"/>
</dbReference>
<reference evidence="5 6" key="1">
    <citation type="journal article" date="2019" name="Int. J. Syst. Evol. Microbiol.">
        <title>The Global Catalogue of Microorganisms (GCM) 10K type strain sequencing project: providing services to taxonomists for standard genome sequencing and annotation.</title>
        <authorList>
            <consortium name="The Broad Institute Genomics Platform"/>
            <consortium name="The Broad Institute Genome Sequencing Center for Infectious Disease"/>
            <person name="Wu L."/>
            <person name="Ma J."/>
        </authorList>
    </citation>
    <scope>NUCLEOTIDE SEQUENCE [LARGE SCALE GENOMIC DNA]</scope>
    <source>
        <strain evidence="5 6">JCM 13022</strain>
    </source>
</reference>
<dbReference type="InterPro" id="IPR000026">
    <property type="entry name" value="N1-like"/>
</dbReference>
<dbReference type="EMBL" id="BAAALM010000012">
    <property type="protein sequence ID" value="GAA1211327.1"/>
    <property type="molecule type" value="Genomic_DNA"/>
</dbReference>
<keyword evidence="6" id="KW-1185">Reference proteome</keyword>
<comment type="caution">
    <text evidence="5">The sequence shown here is derived from an EMBL/GenBank/DDBJ whole genome shotgun (WGS) entry which is preliminary data.</text>
</comment>
<evidence type="ECO:0000313" key="6">
    <source>
        <dbReference type="Proteomes" id="UP001500467"/>
    </source>
</evidence>
<evidence type="ECO:0008006" key="7">
    <source>
        <dbReference type="Google" id="ProtNLM"/>
    </source>
</evidence>
<dbReference type="PANTHER" id="PTHR33607:SF2">
    <property type="entry name" value="ENDONUCLEASE-1"/>
    <property type="match status" value="1"/>
</dbReference>
<dbReference type="PANTHER" id="PTHR33607">
    <property type="entry name" value="ENDONUCLEASE-1"/>
    <property type="match status" value="1"/>
</dbReference>
<proteinExistence type="predicted"/>
<sequence>MRTRTTRWAVGALSAFAVTAGMLAPVQATADVPAGYYDAAEGLSGGELKSALNDIISDSTQLSYDEVWDALKASDEDPNNGNNVVLLYSGESRSKDANGGGSGDWNREHVWAKSHGDFGTSGPGADAHHLRPTDVQVNSARGNKDFDNGGSEVDGAPGNFTDDDSYEPRDEVKGDVARMIFYMAVRYEGEDGAPDLELNDEVDNGSQPLMGRSSVLLDWHAADPVSDMERRRNDVIYEQFQNNRNPFIDHPEWAGEIFGDGSTPTPEPEPEPEPDPGCGEATGLETVGLSSLPSDAQGIIEDVRNGRTGETYENREGVLPDCEDGYYQLFHVGYEDRVIAGDGGEFYYTPDYYETFQSVNLDS</sequence>
<keyword evidence="4" id="KW-0732">Signal</keyword>
<evidence type="ECO:0000256" key="2">
    <source>
        <dbReference type="ARBA" id="ARBA00022801"/>
    </source>
</evidence>
<dbReference type="Pfam" id="PF04231">
    <property type="entry name" value="Endonuclease_1"/>
    <property type="match status" value="1"/>
</dbReference>
<accession>A0ABN1VH61</accession>
<evidence type="ECO:0000313" key="5">
    <source>
        <dbReference type="EMBL" id="GAA1211327.1"/>
    </source>
</evidence>
<dbReference type="SUPFAM" id="SSF53933">
    <property type="entry name" value="Microbial ribonucleases"/>
    <property type="match status" value="1"/>
</dbReference>
<evidence type="ECO:0000256" key="3">
    <source>
        <dbReference type="SAM" id="MobiDB-lite"/>
    </source>
</evidence>
<evidence type="ECO:0000256" key="1">
    <source>
        <dbReference type="ARBA" id="ARBA00022722"/>
    </source>
</evidence>
<dbReference type="InterPro" id="IPR044925">
    <property type="entry name" value="His-Me_finger_sf"/>
</dbReference>
<feature type="signal peptide" evidence="4">
    <location>
        <begin position="1"/>
        <end position="30"/>
    </location>
</feature>
<organism evidence="5 6">
    <name type="scientific">Prauserella alba</name>
    <dbReference type="NCBI Taxonomy" id="176898"/>
    <lineage>
        <taxon>Bacteria</taxon>
        <taxon>Bacillati</taxon>
        <taxon>Actinomycetota</taxon>
        <taxon>Actinomycetes</taxon>
        <taxon>Pseudonocardiales</taxon>
        <taxon>Pseudonocardiaceae</taxon>
        <taxon>Prauserella</taxon>
    </lineage>
</organism>
<keyword evidence="1" id="KW-0540">Nuclease</keyword>
<feature type="chain" id="PRO_5045040078" description="Endonuclease I" evidence="4">
    <location>
        <begin position="31"/>
        <end position="363"/>
    </location>
</feature>
<dbReference type="SUPFAM" id="SSF54060">
    <property type="entry name" value="His-Me finger endonucleases"/>
    <property type="match status" value="1"/>
</dbReference>
<dbReference type="Proteomes" id="UP001500467">
    <property type="component" value="Unassembled WGS sequence"/>
</dbReference>
<name>A0ABN1VH61_9PSEU</name>
<evidence type="ECO:0000256" key="4">
    <source>
        <dbReference type="SAM" id="SignalP"/>
    </source>
</evidence>
<dbReference type="Gene3D" id="3.10.450.30">
    <property type="entry name" value="Microbial ribonucleases"/>
    <property type="match status" value="1"/>
</dbReference>
<protein>
    <recommendedName>
        <fullName evidence="7">Endonuclease I</fullName>
    </recommendedName>
</protein>
<gene>
    <name evidence="5" type="ORF">GCM10009675_35250</name>
</gene>
<dbReference type="InterPro" id="IPR016191">
    <property type="entry name" value="Ribonuclease/ribotoxin"/>
</dbReference>